<feature type="domain" description="Type II secretion system protein GspF" evidence="7">
    <location>
        <begin position="104"/>
        <end position="223"/>
    </location>
</feature>
<keyword evidence="4 6" id="KW-1133">Transmembrane helix</keyword>
<dbReference type="PANTHER" id="PTHR35007">
    <property type="entry name" value="INTEGRAL MEMBRANE PROTEIN-RELATED"/>
    <property type="match status" value="1"/>
</dbReference>
<sequence length="271" mass="27645">MKILAAAVFALALGLLAGPSGARRLRRLDVSARSPGRHRAGHHRAGRLGALVVAACCAGAAVAMPWALAWSVIAATLCGTFGWVLWAHRREKQTLEQTESVAQACRVISSQLRIGQAPHRALETAAGECPVLEGVLGAQRVGGDVAEALSAAGERPGCSGLASLGRAWRLCERTGAPLSPVARRVAENVSAEAQTRAEISGELAVARLTGRLLCALPAAGIAMGFLAGGNPVGFLTGTAAGTICLAAAVVLACAGLVWTELLARRAQEAGS</sequence>
<evidence type="ECO:0000256" key="2">
    <source>
        <dbReference type="ARBA" id="ARBA00022475"/>
    </source>
</evidence>
<keyword evidence="3 6" id="KW-0812">Transmembrane</keyword>
<proteinExistence type="predicted"/>
<evidence type="ECO:0000256" key="1">
    <source>
        <dbReference type="ARBA" id="ARBA00004651"/>
    </source>
</evidence>
<comment type="subcellular location">
    <subcellularLocation>
        <location evidence="1">Cell membrane</location>
        <topology evidence="1">Multi-pass membrane protein</topology>
    </subcellularLocation>
</comment>
<accession>A0A375I010</accession>
<dbReference type="PANTHER" id="PTHR35007:SF4">
    <property type="entry name" value="CONSERVED TRANSMEMBRANE PROTEIN-RELATED"/>
    <property type="match status" value="1"/>
</dbReference>
<keyword evidence="5 6" id="KW-0472">Membrane</keyword>
<evidence type="ECO:0000256" key="5">
    <source>
        <dbReference type="ARBA" id="ARBA00023136"/>
    </source>
</evidence>
<protein>
    <submittedName>
        <fullName evidence="8">Type II secretion system (T2SS), protein F</fullName>
    </submittedName>
</protein>
<feature type="transmembrane region" description="Helical" evidence="6">
    <location>
        <begin position="68"/>
        <end position="87"/>
    </location>
</feature>
<dbReference type="GO" id="GO:0005886">
    <property type="term" value="C:plasma membrane"/>
    <property type="evidence" value="ECO:0007669"/>
    <property type="project" value="UniProtKB-SubCell"/>
</dbReference>
<keyword evidence="9" id="KW-1185">Reference proteome</keyword>
<dbReference type="InterPro" id="IPR018076">
    <property type="entry name" value="T2SS_GspF_dom"/>
</dbReference>
<gene>
    <name evidence="8" type="ORF">PROPJV5_0901</name>
</gene>
<organism evidence="8 9">
    <name type="scientific">Propionibacterium ruminifibrarum</name>
    <dbReference type="NCBI Taxonomy" id="1962131"/>
    <lineage>
        <taxon>Bacteria</taxon>
        <taxon>Bacillati</taxon>
        <taxon>Actinomycetota</taxon>
        <taxon>Actinomycetes</taxon>
        <taxon>Propionibacteriales</taxon>
        <taxon>Propionibacteriaceae</taxon>
        <taxon>Propionibacterium</taxon>
    </lineage>
</organism>
<evidence type="ECO:0000256" key="4">
    <source>
        <dbReference type="ARBA" id="ARBA00022989"/>
    </source>
</evidence>
<reference evidence="9" key="1">
    <citation type="submission" date="2018-02" db="EMBL/GenBank/DDBJ databases">
        <authorList>
            <person name="Hornung B."/>
        </authorList>
    </citation>
    <scope>NUCLEOTIDE SEQUENCE [LARGE SCALE GENOMIC DNA]</scope>
</reference>
<name>A0A375I010_9ACTN</name>
<feature type="transmembrane region" description="Helical" evidence="6">
    <location>
        <begin position="208"/>
        <end position="228"/>
    </location>
</feature>
<dbReference type="Proteomes" id="UP000265962">
    <property type="component" value="Unassembled WGS sequence"/>
</dbReference>
<evidence type="ECO:0000259" key="7">
    <source>
        <dbReference type="Pfam" id="PF00482"/>
    </source>
</evidence>
<feature type="transmembrane region" description="Helical" evidence="6">
    <location>
        <begin position="234"/>
        <end position="258"/>
    </location>
</feature>
<dbReference type="RefSeq" id="WP_119715148.1">
    <property type="nucleotide sequence ID" value="NZ_OMOH01000003.1"/>
</dbReference>
<dbReference type="OrthoDB" id="3732900at2"/>
<keyword evidence="2" id="KW-1003">Cell membrane</keyword>
<evidence type="ECO:0000256" key="6">
    <source>
        <dbReference type="SAM" id="Phobius"/>
    </source>
</evidence>
<dbReference type="AlphaFoldDB" id="A0A375I010"/>
<dbReference type="EMBL" id="OMOH01000003">
    <property type="protein sequence ID" value="SPF67945.1"/>
    <property type="molecule type" value="Genomic_DNA"/>
</dbReference>
<dbReference type="Pfam" id="PF00482">
    <property type="entry name" value="T2SSF"/>
    <property type="match status" value="1"/>
</dbReference>
<evidence type="ECO:0000313" key="9">
    <source>
        <dbReference type="Proteomes" id="UP000265962"/>
    </source>
</evidence>
<evidence type="ECO:0000256" key="3">
    <source>
        <dbReference type="ARBA" id="ARBA00022692"/>
    </source>
</evidence>
<evidence type="ECO:0000313" key="8">
    <source>
        <dbReference type="EMBL" id="SPF67945.1"/>
    </source>
</evidence>